<comment type="caution">
    <text evidence="1">The sequence shown here is derived from an EMBL/GenBank/DDBJ whole genome shotgun (WGS) entry which is preliminary data.</text>
</comment>
<accession>A0A523TKS7</accession>
<proteinExistence type="predicted"/>
<organism evidence="1 2">
    <name type="scientific">Aerophobetes bacterium</name>
    <dbReference type="NCBI Taxonomy" id="2030807"/>
    <lineage>
        <taxon>Bacteria</taxon>
        <taxon>Candidatus Aerophobota</taxon>
    </lineage>
</organism>
<name>A0A523TKS7_UNCAE</name>
<evidence type="ECO:0000313" key="2">
    <source>
        <dbReference type="Proteomes" id="UP000316517"/>
    </source>
</evidence>
<protein>
    <submittedName>
        <fullName evidence="1">Uncharacterized protein</fullName>
    </submittedName>
</protein>
<dbReference type="EMBL" id="SOJT01000008">
    <property type="protein sequence ID" value="TET30937.1"/>
    <property type="molecule type" value="Genomic_DNA"/>
</dbReference>
<reference evidence="1 2" key="1">
    <citation type="submission" date="2019-03" db="EMBL/GenBank/DDBJ databases">
        <title>Metabolic potential of uncultured bacteria and archaea associated with petroleum seepage in deep-sea sediments.</title>
        <authorList>
            <person name="Dong X."/>
            <person name="Hubert C."/>
        </authorList>
    </citation>
    <scope>NUCLEOTIDE SEQUENCE [LARGE SCALE GENOMIC DNA]</scope>
    <source>
        <strain evidence="1">E44_bin3</strain>
    </source>
</reference>
<sequence>MVKQLHKRFSTQEVKMLLQKYLEDKKKLPHVLQILKIKRRKFFKLPQLLSFKRLITSCIFSSA</sequence>
<evidence type="ECO:0000313" key="1">
    <source>
        <dbReference type="EMBL" id="TET30937.1"/>
    </source>
</evidence>
<gene>
    <name evidence="1" type="ORF">E3J68_00130</name>
</gene>
<dbReference type="AlphaFoldDB" id="A0A523TKS7"/>
<dbReference type="Proteomes" id="UP000316517">
    <property type="component" value="Unassembled WGS sequence"/>
</dbReference>